<feature type="domain" description="Galactokinase N-terminal" evidence="15">
    <location>
        <begin position="7"/>
        <end position="56"/>
    </location>
</feature>
<comment type="function">
    <text evidence="11">Catalyzes the transfer of the gamma-phosphate of ATP to D-galactose to form alpha-D-galactose-1-phosphate (Gal-1-P).</text>
</comment>
<dbReference type="GO" id="GO:0004335">
    <property type="term" value="F:galactokinase activity"/>
    <property type="evidence" value="ECO:0007669"/>
    <property type="project" value="UniProtKB-UniRule"/>
</dbReference>
<dbReference type="InterPro" id="IPR006203">
    <property type="entry name" value="GHMP_knse_ATP-bd_CS"/>
</dbReference>
<feature type="domain" description="GHMP kinase N-terminal" evidence="13">
    <location>
        <begin position="93"/>
        <end position="182"/>
    </location>
</feature>
<feature type="site" description="Transition state stabilizer" evidence="11">
    <location>
        <position position="27"/>
    </location>
</feature>
<keyword evidence="10 11" id="KW-0119">Carbohydrate metabolism</keyword>
<dbReference type="InterPro" id="IPR019741">
    <property type="entry name" value="Galactokinase_CS"/>
</dbReference>
<dbReference type="NCBIfam" id="TIGR00131">
    <property type="entry name" value="gal_kin"/>
    <property type="match status" value="1"/>
</dbReference>
<dbReference type="Pfam" id="PF08544">
    <property type="entry name" value="GHMP_kinases_C"/>
    <property type="match status" value="1"/>
</dbReference>
<dbReference type="PRINTS" id="PR00473">
    <property type="entry name" value="GALCTOKINASE"/>
</dbReference>
<dbReference type="FunFam" id="3.30.230.10:FF:000017">
    <property type="entry name" value="Galactokinase"/>
    <property type="match status" value="1"/>
</dbReference>
<gene>
    <name evidence="16" type="primary">galK_1</name>
    <name evidence="11" type="synonym">galK</name>
    <name evidence="16" type="ORF">BEI61_01234</name>
</gene>
<feature type="binding site" evidence="11">
    <location>
        <position position="67"/>
    </location>
    <ligand>
        <name>ATP</name>
        <dbReference type="ChEBI" id="CHEBI:30616"/>
    </ligand>
</feature>
<dbReference type="FunFam" id="3.30.70.890:FF:000001">
    <property type="entry name" value="Galactokinase"/>
    <property type="match status" value="1"/>
</dbReference>
<dbReference type="GO" id="GO:0000287">
    <property type="term" value="F:magnesium ion binding"/>
    <property type="evidence" value="ECO:0007669"/>
    <property type="project" value="UniProtKB-UniRule"/>
</dbReference>
<dbReference type="PRINTS" id="PR00959">
    <property type="entry name" value="MEVGALKINASE"/>
</dbReference>
<dbReference type="PROSITE" id="PS00627">
    <property type="entry name" value="GHMP_KINASES_ATP"/>
    <property type="match status" value="1"/>
</dbReference>
<protein>
    <recommendedName>
        <fullName evidence="11 12">Galactokinase</fullName>
        <ecNumber evidence="11 12">2.7.1.6</ecNumber>
    </recommendedName>
    <alternativeName>
        <fullName evidence="11">Galactose kinase</fullName>
    </alternativeName>
</protein>
<keyword evidence="7 11" id="KW-0067">ATP-binding</keyword>
<dbReference type="UniPathway" id="UPA00214"/>
<evidence type="ECO:0000256" key="1">
    <source>
        <dbReference type="ARBA" id="ARBA00006566"/>
    </source>
</evidence>
<dbReference type="Gene3D" id="3.30.70.890">
    <property type="entry name" value="GHMP kinase, C-terminal domain"/>
    <property type="match status" value="1"/>
</dbReference>
<dbReference type="InterPro" id="IPR000705">
    <property type="entry name" value="Galactokinase"/>
</dbReference>
<dbReference type="RefSeq" id="WP_069151646.1">
    <property type="nucleotide sequence ID" value="NZ_MCGH01000002.1"/>
</dbReference>
<keyword evidence="9 11" id="KW-0299">Galactose metabolism</keyword>
<keyword evidence="2 11" id="KW-0963">Cytoplasm</keyword>
<feature type="binding site" evidence="11">
    <location>
        <begin position="124"/>
        <end position="130"/>
    </location>
    <ligand>
        <name>ATP</name>
        <dbReference type="ChEBI" id="CHEBI:30616"/>
    </ligand>
</feature>
<evidence type="ECO:0000256" key="11">
    <source>
        <dbReference type="HAMAP-Rule" id="MF_00246"/>
    </source>
</evidence>
<evidence type="ECO:0000313" key="17">
    <source>
        <dbReference type="Proteomes" id="UP000094067"/>
    </source>
</evidence>
<feature type="binding site" evidence="11">
    <location>
        <begin position="33"/>
        <end position="36"/>
    </location>
    <ligand>
        <name>substrate</name>
    </ligand>
</feature>
<organism evidence="16 17">
    <name type="scientific">Eisenbergiella tayi</name>
    <dbReference type="NCBI Taxonomy" id="1432052"/>
    <lineage>
        <taxon>Bacteria</taxon>
        <taxon>Bacillati</taxon>
        <taxon>Bacillota</taxon>
        <taxon>Clostridia</taxon>
        <taxon>Lachnospirales</taxon>
        <taxon>Lachnospiraceae</taxon>
        <taxon>Eisenbergiella</taxon>
    </lineage>
</organism>
<dbReference type="PANTHER" id="PTHR10457">
    <property type="entry name" value="MEVALONATE KINASE/GALACTOKINASE"/>
    <property type="match status" value="1"/>
</dbReference>
<evidence type="ECO:0000259" key="15">
    <source>
        <dbReference type="Pfam" id="PF10509"/>
    </source>
</evidence>
<dbReference type="InterPro" id="IPR014721">
    <property type="entry name" value="Ribsml_uS5_D2-typ_fold_subgr"/>
</dbReference>
<comment type="catalytic activity">
    <reaction evidence="11">
        <text>alpha-D-galactose + ATP = alpha-D-galactose 1-phosphate + ADP + H(+)</text>
        <dbReference type="Rhea" id="RHEA:13553"/>
        <dbReference type="ChEBI" id="CHEBI:15378"/>
        <dbReference type="ChEBI" id="CHEBI:28061"/>
        <dbReference type="ChEBI" id="CHEBI:30616"/>
        <dbReference type="ChEBI" id="CHEBI:58336"/>
        <dbReference type="ChEBI" id="CHEBI:456216"/>
        <dbReference type="EC" id="2.7.1.6"/>
    </reaction>
</comment>
<dbReference type="InterPro" id="IPR013750">
    <property type="entry name" value="GHMP_kinase_C_dom"/>
</dbReference>
<dbReference type="AlphaFoldDB" id="A0A1E3AAZ4"/>
<evidence type="ECO:0000256" key="5">
    <source>
        <dbReference type="ARBA" id="ARBA00022741"/>
    </source>
</evidence>
<keyword evidence="8 11" id="KW-0460">Magnesium</keyword>
<dbReference type="PATRIC" id="fig|1432052.4.peg.1385"/>
<dbReference type="Proteomes" id="UP000094067">
    <property type="component" value="Unassembled WGS sequence"/>
</dbReference>
<evidence type="ECO:0000256" key="12">
    <source>
        <dbReference type="NCBIfam" id="TIGR00131"/>
    </source>
</evidence>
<accession>A0A1E3AAZ4</accession>
<dbReference type="SUPFAM" id="SSF54211">
    <property type="entry name" value="Ribosomal protein S5 domain 2-like"/>
    <property type="match status" value="1"/>
</dbReference>
<dbReference type="InterPro" id="IPR020568">
    <property type="entry name" value="Ribosomal_Su5_D2-typ_SF"/>
</dbReference>
<feature type="binding site" evidence="11">
    <location>
        <position position="162"/>
    </location>
    <ligand>
        <name>Mg(2+)</name>
        <dbReference type="ChEBI" id="CHEBI:18420"/>
    </ligand>
</feature>
<comment type="subcellular location">
    <subcellularLocation>
        <location evidence="11">Cytoplasm</location>
    </subcellularLocation>
</comment>
<keyword evidence="5 11" id="KW-0547">Nucleotide-binding</keyword>
<dbReference type="EMBL" id="MCGH01000002">
    <property type="protein sequence ID" value="ODM05346.1"/>
    <property type="molecule type" value="Genomic_DNA"/>
</dbReference>
<dbReference type="GO" id="GO:0006012">
    <property type="term" value="P:galactose metabolic process"/>
    <property type="evidence" value="ECO:0007669"/>
    <property type="project" value="UniProtKB-UniRule"/>
</dbReference>
<keyword evidence="4 11" id="KW-0479">Metal-binding</keyword>
<dbReference type="PANTHER" id="PTHR10457:SF7">
    <property type="entry name" value="GALACTOKINASE-RELATED"/>
    <property type="match status" value="1"/>
</dbReference>
<evidence type="ECO:0000256" key="2">
    <source>
        <dbReference type="ARBA" id="ARBA00022490"/>
    </source>
</evidence>
<evidence type="ECO:0000256" key="8">
    <source>
        <dbReference type="ARBA" id="ARBA00022842"/>
    </source>
</evidence>
<comment type="similarity">
    <text evidence="1 11">Belongs to the GHMP kinase family. GalK subfamily.</text>
</comment>
<sequence length="387" mass="42702">MKEKILQKFGEVFGDTTGVKTYFAPGRVNLIGEHTDYNGGHVFPCALTIGTYGAARQRADRKLRFYSMNFEHLGVLESSLDGLKPEKDADWTNYPKGVMWAFEKRGMEIPYGMDLMLFGNIPNGSGLSSSASVEVLTGFILRDMFGFDVTNQDLALIGQYSENNFNGVNCGIMDQFAIAMGKKDHAIFLDTADLSFEYAPIQLEGAKIVIACSNKKRGLGDSKYNERRSECETALAEIQEVVGIKSLGDLTEEQFEQYKTAVKDDVHRKRAKHAVYENQRTIKAVAALKANDIEQFGQLMNASHVSLRDDYEVTGIELDTLVEEAWKIDGVIGSRMTGAGFGGCTVSIVKTDAIDSFIEKVGAEYLKKIGYAADFYVVEIGDGPSLI</sequence>
<dbReference type="NCBIfam" id="NF003705">
    <property type="entry name" value="PRK05322.1"/>
    <property type="match status" value="1"/>
</dbReference>
<dbReference type="PIRSF" id="PIRSF000530">
    <property type="entry name" value="Galactokinase"/>
    <property type="match status" value="1"/>
</dbReference>
<dbReference type="Pfam" id="PF00288">
    <property type="entry name" value="GHMP_kinases_N"/>
    <property type="match status" value="1"/>
</dbReference>
<dbReference type="GO" id="GO:0005829">
    <property type="term" value="C:cytosol"/>
    <property type="evidence" value="ECO:0007669"/>
    <property type="project" value="TreeGrafter"/>
</dbReference>
<keyword evidence="3 11" id="KW-0808">Transferase</keyword>
<evidence type="ECO:0000256" key="6">
    <source>
        <dbReference type="ARBA" id="ARBA00022777"/>
    </source>
</evidence>
<evidence type="ECO:0000256" key="7">
    <source>
        <dbReference type="ARBA" id="ARBA00022840"/>
    </source>
</evidence>
<dbReference type="SUPFAM" id="SSF55060">
    <property type="entry name" value="GHMP Kinase, C-terminal domain"/>
    <property type="match status" value="1"/>
</dbReference>
<evidence type="ECO:0000256" key="3">
    <source>
        <dbReference type="ARBA" id="ARBA00022679"/>
    </source>
</evidence>
<dbReference type="InterPro" id="IPR006204">
    <property type="entry name" value="GHMP_kinase_N_dom"/>
</dbReference>
<evidence type="ECO:0000256" key="10">
    <source>
        <dbReference type="ARBA" id="ARBA00023277"/>
    </source>
</evidence>
<feature type="binding site" evidence="11">
    <location>
        <position position="130"/>
    </location>
    <ligand>
        <name>Mg(2+)</name>
        <dbReference type="ChEBI" id="CHEBI:18420"/>
    </ligand>
</feature>
<dbReference type="Pfam" id="PF10509">
    <property type="entry name" value="GalKase_gal_bdg"/>
    <property type="match status" value="1"/>
</dbReference>
<comment type="caution">
    <text evidence="16">The sequence shown here is derived from an EMBL/GenBank/DDBJ whole genome shotgun (WGS) entry which is preliminary data.</text>
</comment>
<dbReference type="Gene3D" id="3.30.230.10">
    <property type="match status" value="1"/>
</dbReference>
<evidence type="ECO:0000259" key="13">
    <source>
        <dbReference type="Pfam" id="PF00288"/>
    </source>
</evidence>
<dbReference type="EC" id="2.7.1.6" evidence="11 12"/>
<dbReference type="InterPro" id="IPR006206">
    <property type="entry name" value="Mevalonate/galactokinase"/>
</dbReference>
<dbReference type="GO" id="GO:0005524">
    <property type="term" value="F:ATP binding"/>
    <property type="evidence" value="ECO:0007669"/>
    <property type="project" value="UniProtKB-UniRule"/>
</dbReference>
<dbReference type="InterPro" id="IPR022963">
    <property type="entry name" value="Galactokinase_bac"/>
</dbReference>
<dbReference type="PROSITE" id="PS00106">
    <property type="entry name" value="GALACTOKINASE"/>
    <property type="match status" value="1"/>
</dbReference>
<comment type="pathway">
    <text evidence="11">Carbohydrate metabolism; galactose metabolism.</text>
</comment>
<evidence type="ECO:0000313" key="16">
    <source>
        <dbReference type="EMBL" id="ODM05346.1"/>
    </source>
</evidence>
<proteinExistence type="inferred from homology"/>
<dbReference type="HAMAP" id="MF_00246">
    <property type="entry name" value="Galactokinase"/>
    <property type="match status" value="1"/>
</dbReference>
<feature type="binding site" evidence="11">
    <location>
        <position position="224"/>
    </location>
    <ligand>
        <name>substrate</name>
    </ligand>
</feature>
<feature type="domain" description="GHMP kinase C-terminal" evidence="14">
    <location>
        <begin position="285"/>
        <end position="365"/>
    </location>
</feature>
<reference evidence="16 17" key="1">
    <citation type="submission" date="2016-07" db="EMBL/GenBank/DDBJ databases">
        <title>Characterization of isolates of Eisenbergiella tayi derived from blood cultures, using whole genome sequencing.</title>
        <authorList>
            <person name="Burdz T."/>
            <person name="Wiebe D."/>
            <person name="Huynh C."/>
            <person name="Bernard K."/>
        </authorList>
    </citation>
    <scope>NUCLEOTIDE SEQUENCE [LARGE SCALE GENOMIC DNA]</scope>
    <source>
        <strain evidence="16 17">NML 110608</strain>
    </source>
</reference>
<feature type="active site" description="Proton acceptor" evidence="11">
    <location>
        <position position="174"/>
    </location>
</feature>
<evidence type="ECO:0000259" key="14">
    <source>
        <dbReference type="Pfam" id="PF08544"/>
    </source>
</evidence>
<dbReference type="InterPro" id="IPR019539">
    <property type="entry name" value="GalKase_N"/>
</dbReference>
<evidence type="ECO:0000256" key="4">
    <source>
        <dbReference type="ARBA" id="ARBA00022723"/>
    </source>
</evidence>
<name>A0A1E3AAZ4_9FIRM</name>
<evidence type="ECO:0000256" key="9">
    <source>
        <dbReference type="ARBA" id="ARBA00023144"/>
    </source>
</evidence>
<keyword evidence="6 11" id="KW-0418">Kinase</keyword>
<dbReference type="InterPro" id="IPR036554">
    <property type="entry name" value="GHMP_kinase_C_sf"/>
</dbReference>